<dbReference type="InterPro" id="IPR032451">
    <property type="entry name" value="SMARCC_C"/>
</dbReference>
<evidence type="ECO:0000256" key="1">
    <source>
        <dbReference type="SAM" id="MobiDB-lite"/>
    </source>
</evidence>
<feature type="domain" description="SMARCC C-terminal" evidence="2">
    <location>
        <begin position="28"/>
        <end position="60"/>
    </location>
</feature>
<organism evidence="3 4">
    <name type="scientific">Anas platyrhynchos</name>
    <name type="common">Mallard</name>
    <name type="synonym">Anas boschas</name>
    <dbReference type="NCBI Taxonomy" id="8839"/>
    <lineage>
        <taxon>Eukaryota</taxon>
        <taxon>Metazoa</taxon>
        <taxon>Chordata</taxon>
        <taxon>Craniata</taxon>
        <taxon>Vertebrata</taxon>
        <taxon>Euteleostomi</taxon>
        <taxon>Archelosauria</taxon>
        <taxon>Archosauria</taxon>
        <taxon>Dinosauria</taxon>
        <taxon>Saurischia</taxon>
        <taxon>Theropoda</taxon>
        <taxon>Coelurosauria</taxon>
        <taxon>Aves</taxon>
        <taxon>Neognathae</taxon>
        <taxon>Galloanserae</taxon>
        <taxon>Anseriformes</taxon>
        <taxon>Anatidae</taxon>
        <taxon>Anatinae</taxon>
        <taxon>Anas</taxon>
    </lineage>
</organism>
<reference evidence="4" key="1">
    <citation type="journal article" date="2013" name="Nat. Genet.">
        <title>The duck genome and transcriptome provide insight into an avian influenza virus reservoir species.</title>
        <authorList>
            <person name="Huang Y."/>
            <person name="Li Y."/>
            <person name="Burt D.W."/>
            <person name="Chen H."/>
            <person name="Zhang Y."/>
            <person name="Qian W."/>
            <person name="Kim H."/>
            <person name="Gan S."/>
            <person name="Zhao Y."/>
            <person name="Li J."/>
            <person name="Yi K."/>
            <person name="Feng H."/>
            <person name="Zhu P."/>
            <person name="Li B."/>
            <person name="Liu Q."/>
            <person name="Fairley S."/>
            <person name="Magor K.E."/>
            <person name="Du Z."/>
            <person name="Hu X."/>
            <person name="Goodman L."/>
            <person name="Tafer H."/>
            <person name="Vignal A."/>
            <person name="Lee T."/>
            <person name="Kim K.W."/>
            <person name="Sheng Z."/>
            <person name="An Y."/>
            <person name="Searle S."/>
            <person name="Herrero J."/>
            <person name="Groenen M.A."/>
            <person name="Crooijmans R.P."/>
            <person name="Faraut T."/>
            <person name="Cai Q."/>
            <person name="Webster R.G."/>
            <person name="Aldridge J.R."/>
            <person name="Warren W.C."/>
            <person name="Bartschat S."/>
            <person name="Kehr S."/>
            <person name="Marz M."/>
            <person name="Stadler P.F."/>
            <person name="Smith J."/>
            <person name="Kraus R.H."/>
            <person name="Zhao Y."/>
            <person name="Ren L."/>
            <person name="Fei J."/>
            <person name="Morisson M."/>
            <person name="Kaiser P."/>
            <person name="Griffin D.K."/>
            <person name="Rao M."/>
            <person name="Pitel F."/>
            <person name="Wang J."/>
            <person name="Li N."/>
        </authorList>
    </citation>
    <scope>NUCLEOTIDE SEQUENCE [LARGE SCALE GENOMIC DNA]</scope>
</reference>
<protein>
    <submittedName>
        <fullName evidence="3">SWI/SNF complex subunit SMARCC1</fullName>
    </submittedName>
</protein>
<evidence type="ECO:0000313" key="3">
    <source>
        <dbReference type="EMBL" id="EOA92988.1"/>
    </source>
</evidence>
<gene>
    <name evidence="3" type="ORF">Anapl_18441</name>
</gene>
<accession>R0KIM2</accession>
<dbReference type="Proteomes" id="UP000296049">
    <property type="component" value="Unassembled WGS sequence"/>
</dbReference>
<dbReference type="AlphaFoldDB" id="R0KIM2"/>
<evidence type="ECO:0000259" key="2">
    <source>
        <dbReference type="Pfam" id="PF16495"/>
    </source>
</evidence>
<proteinExistence type="predicted"/>
<name>R0KIM2_ANAPL</name>
<feature type="region of interest" description="Disordered" evidence="1">
    <location>
        <begin position="1"/>
        <end position="30"/>
    </location>
</feature>
<dbReference type="Pfam" id="PF16495">
    <property type="entry name" value="SWIRM-assoc_1"/>
    <property type="match status" value="1"/>
</dbReference>
<dbReference type="EMBL" id="KB752049">
    <property type="protein sequence ID" value="EOA92988.1"/>
    <property type="molecule type" value="Genomic_DNA"/>
</dbReference>
<keyword evidence="4" id="KW-1185">Reference proteome</keyword>
<sequence>MAKKEEEKGKEPEGDLEKEKEAKEAQDEHLAAVEERKIKSLVALLVETQMKKLEIKMLHF</sequence>
<evidence type="ECO:0000313" key="4">
    <source>
        <dbReference type="Proteomes" id="UP000296049"/>
    </source>
</evidence>
<feature type="non-terminal residue" evidence="3">
    <location>
        <position position="60"/>
    </location>
</feature>